<comment type="caution">
    <text evidence="3">The sequence shown here is derived from an EMBL/GenBank/DDBJ whole genome shotgun (WGS) entry which is preliminary data.</text>
</comment>
<dbReference type="GO" id="GO:0016740">
    <property type="term" value="F:transferase activity"/>
    <property type="evidence" value="ECO:0007669"/>
    <property type="project" value="UniProtKB-KW"/>
</dbReference>
<keyword evidence="1" id="KW-0808">Transferase</keyword>
<evidence type="ECO:0000313" key="3">
    <source>
        <dbReference type="EMBL" id="CAG9993965.1"/>
    </source>
</evidence>
<proteinExistence type="predicted"/>
<protein>
    <recommendedName>
        <fullName evidence="2">Methyltransferase domain-containing protein</fullName>
    </recommendedName>
</protein>
<evidence type="ECO:0000259" key="2">
    <source>
        <dbReference type="Pfam" id="PF13649"/>
    </source>
</evidence>
<organism evidence="3 4">
    <name type="scientific">Clonostachys byssicola</name>
    <dbReference type="NCBI Taxonomy" id="160290"/>
    <lineage>
        <taxon>Eukaryota</taxon>
        <taxon>Fungi</taxon>
        <taxon>Dikarya</taxon>
        <taxon>Ascomycota</taxon>
        <taxon>Pezizomycotina</taxon>
        <taxon>Sordariomycetes</taxon>
        <taxon>Hypocreomycetidae</taxon>
        <taxon>Hypocreales</taxon>
        <taxon>Bionectriaceae</taxon>
        <taxon>Clonostachys</taxon>
    </lineage>
</organism>
<gene>
    <name evidence="3" type="ORF">CBYS24578_00004542</name>
</gene>
<keyword evidence="4" id="KW-1185">Reference proteome</keyword>
<dbReference type="SUPFAM" id="SSF53335">
    <property type="entry name" value="S-adenosyl-L-methionine-dependent methyltransferases"/>
    <property type="match status" value="1"/>
</dbReference>
<dbReference type="OrthoDB" id="6329284at2759"/>
<dbReference type="InterPro" id="IPR029063">
    <property type="entry name" value="SAM-dependent_MTases_sf"/>
</dbReference>
<evidence type="ECO:0000256" key="1">
    <source>
        <dbReference type="ARBA" id="ARBA00022679"/>
    </source>
</evidence>
<dbReference type="PANTHER" id="PTHR43861">
    <property type="entry name" value="TRANS-ACONITATE 2-METHYLTRANSFERASE-RELATED"/>
    <property type="match status" value="1"/>
</dbReference>
<name>A0A9N9UQ04_9HYPO</name>
<accession>A0A9N9UQ04</accession>
<dbReference type="Proteomes" id="UP000754883">
    <property type="component" value="Unassembled WGS sequence"/>
</dbReference>
<dbReference type="CDD" id="cd02440">
    <property type="entry name" value="AdoMet_MTases"/>
    <property type="match status" value="1"/>
</dbReference>
<feature type="domain" description="Methyltransferase" evidence="2">
    <location>
        <begin position="61"/>
        <end position="162"/>
    </location>
</feature>
<evidence type="ECO:0000313" key="4">
    <source>
        <dbReference type="Proteomes" id="UP000754883"/>
    </source>
</evidence>
<dbReference type="Pfam" id="PF13649">
    <property type="entry name" value="Methyltransf_25"/>
    <property type="match status" value="1"/>
</dbReference>
<dbReference type="AlphaFoldDB" id="A0A9N9UQ04"/>
<dbReference type="InterPro" id="IPR041698">
    <property type="entry name" value="Methyltransf_25"/>
</dbReference>
<dbReference type="Gene3D" id="3.40.50.150">
    <property type="entry name" value="Vaccinia Virus protein VP39"/>
    <property type="match status" value="1"/>
</dbReference>
<sequence>MPGASTEKSCEAVGLWDVNAEFWNQGVGLEGNKYWKRLQQPSLTRLLTPQLGAPSTPRRALDLACGNGLCARWLASHGETVVGEVWATDGSQAMVEQARSYGTANGRISFEKVDVTVSDDFAQLREKAAGGFDIVLMNMALMDVSELEPLATALPTILNEDGVALFVRSLRLEQSFVATLLHPVFMTSLYARSIQYTISPETGKKDMVRGKTIFRYLSAEPSKQLITSEQEVPPLLFHRPIHELLAPFFKAGLVMDALEEPNFTEEDAVADRPEATSNFVELPALMAFRLRRFGYNFNI</sequence>
<reference evidence="3" key="1">
    <citation type="submission" date="2021-10" db="EMBL/GenBank/DDBJ databases">
        <authorList>
            <person name="Piombo E."/>
        </authorList>
    </citation>
    <scope>NUCLEOTIDE SEQUENCE</scope>
</reference>
<dbReference type="EMBL" id="CABFNO020001523">
    <property type="protein sequence ID" value="CAG9993965.1"/>
    <property type="molecule type" value="Genomic_DNA"/>
</dbReference>